<evidence type="ECO:0000313" key="2">
    <source>
        <dbReference type="Proteomes" id="UP000238413"/>
    </source>
</evidence>
<dbReference type="EMBL" id="CP026652">
    <property type="protein sequence ID" value="AVH55267.1"/>
    <property type="molecule type" value="Genomic_DNA"/>
</dbReference>
<dbReference type="Proteomes" id="UP000238413">
    <property type="component" value="Chromosome"/>
</dbReference>
<organism evidence="1 2">
    <name type="scientific">Streptomyces dengpaensis</name>
    <dbReference type="NCBI Taxonomy" id="2049881"/>
    <lineage>
        <taxon>Bacteria</taxon>
        <taxon>Bacillati</taxon>
        <taxon>Actinomycetota</taxon>
        <taxon>Actinomycetes</taxon>
        <taxon>Kitasatosporales</taxon>
        <taxon>Streptomycetaceae</taxon>
        <taxon>Streptomyces</taxon>
    </lineage>
</organism>
<dbReference type="SUPFAM" id="SSF63829">
    <property type="entry name" value="Calcium-dependent phosphotriesterase"/>
    <property type="match status" value="1"/>
</dbReference>
<protein>
    <submittedName>
        <fullName evidence="1">Uncharacterized protein</fullName>
    </submittedName>
</protein>
<gene>
    <name evidence="1" type="ORF">C4B68_05095</name>
</gene>
<name>A0ABN5I081_9ACTN</name>
<dbReference type="RefSeq" id="WP_099502386.1">
    <property type="nucleotide sequence ID" value="NZ_CP026652.1"/>
</dbReference>
<sequence>MTPDRPATPLAAFARLPRPYRDRHIVRSTVDAFGRAHWLLTDGPPESRGKEPYDTVVVTVGDGRPQETHLSPVQGKFPRFDALPDGGFVVAETRSGVHEEHAQVFDALGRLSWTFRVGDGIEHLLADEAGDLWVGYFDEGVYGDDELSWPGLRRWSHTGEPLWAYHPEDGGGTISDCYALNVSGRSAWACAYTDFSLLEIGPDRGVRPHANQVRGANGLAVHDGRVTFFGGYVNDHDRLVIGELTDTGVTAVAERRLVRPDGTGLGPRRLVCRGPRIYVQEDPFTEWTVLDISTR</sequence>
<proteinExistence type="predicted"/>
<evidence type="ECO:0000313" key="1">
    <source>
        <dbReference type="EMBL" id="AVH55267.1"/>
    </source>
</evidence>
<reference evidence="1 2" key="1">
    <citation type="submission" date="2018-02" db="EMBL/GenBank/DDBJ databases">
        <title>Complete genome sequence of Streptomyces dengpaensis, the producer of angucyclines.</title>
        <authorList>
            <person name="Yumei L."/>
        </authorList>
    </citation>
    <scope>NUCLEOTIDE SEQUENCE [LARGE SCALE GENOMIC DNA]</scope>
    <source>
        <strain evidence="1 2">XZHG99</strain>
    </source>
</reference>
<accession>A0ABN5I081</accession>
<keyword evidence="2" id="KW-1185">Reference proteome</keyword>